<evidence type="ECO:0000256" key="3">
    <source>
        <dbReference type="ARBA" id="ARBA00022525"/>
    </source>
</evidence>
<dbReference type="GO" id="GO:0009986">
    <property type="term" value="C:cell surface"/>
    <property type="evidence" value="ECO:0007669"/>
    <property type="project" value="InterPro"/>
</dbReference>
<dbReference type="PANTHER" id="PTHR21700">
    <property type="entry name" value="TRANSTHYRETIN-LIKE FAMILY PROTEIN-RELATED"/>
    <property type="match status" value="1"/>
</dbReference>
<feature type="signal peptide" evidence="6">
    <location>
        <begin position="1"/>
        <end position="17"/>
    </location>
</feature>
<keyword evidence="3" id="KW-0964">Secreted</keyword>
<dbReference type="GO" id="GO:0005576">
    <property type="term" value="C:extracellular region"/>
    <property type="evidence" value="ECO:0007669"/>
    <property type="project" value="UniProtKB-SubCell"/>
</dbReference>
<keyword evidence="4 6" id="KW-0732">Signal</keyword>
<evidence type="ECO:0000313" key="8">
    <source>
        <dbReference type="WBParaSite" id="ACRNAN_scaffold4555.g17780.t1"/>
    </source>
</evidence>
<evidence type="ECO:0000256" key="1">
    <source>
        <dbReference type="ARBA" id="ARBA00004613"/>
    </source>
</evidence>
<name>A0A914DWQ1_9BILA</name>
<dbReference type="PANTHER" id="PTHR21700:SF3">
    <property type="entry name" value="TRANSTHYRETIN-LIKE PROTEIN 5"/>
    <property type="match status" value="1"/>
</dbReference>
<feature type="region of interest" description="Disordered" evidence="5">
    <location>
        <begin position="123"/>
        <end position="175"/>
    </location>
</feature>
<comment type="similarity">
    <text evidence="2">Belongs to the nematode transthyretin-like family.</text>
</comment>
<dbReference type="Proteomes" id="UP000887540">
    <property type="component" value="Unplaced"/>
</dbReference>
<dbReference type="Pfam" id="PF01060">
    <property type="entry name" value="TTR-52"/>
    <property type="match status" value="1"/>
</dbReference>
<evidence type="ECO:0000313" key="7">
    <source>
        <dbReference type="Proteomes" id="UP000887540"/>
    </source>
</evidence>
<evidence type="ECO:0000256" key="4">
    <source>
        <dbReference type="ARBA" id="ARBA00022729"/>
    </source>
</evidence>
<protein>
    <submittedName>
        <fullName evidence="8">Uncharacterized protein</fullName>
    </submittedName>
</protein>
<evidence type="ECO:0000256" key="2">
    <source>
        <dbReference type="ARBA" id="ARBA00010112"/>
    </source>
</evidence>
<proteinExistence type="inferred from homology"/>
<feature type="compositionally biased region" description="Basic residues" evidence="5">
    <location>
        <begin position="142"/>
        <end position="175"/>
    </location>
</feature>
<dbReference type="WBParaSite" id="ACRNAN_scaffold4555.g17780.t1">
    <property type="protein sequence ID" value="ACRNAN_scaffold4555.g17780.t1"/>
    <property type="gene ID" value="ACRNAN_scaffold4555.g17780"/>
</dbReference>
<evidence type="ECO:0000256" key="6">
    <source>
        <dbReference type="SAM" id="SignalP"/>
    </source>
</evidence>
<comment type="subcellular location">
    <subcellularLocation>
        <location evidence="1">Secreted</location>
    </subcellularLocation>
</comment>
<accession>A0A914DWQ1</accession>
<dbReference type="InterPro" id="IPR001534">
    <property type="entry name" value="Transthyretin-like"/>
</dbReference>
<organism evidence="7 8">
    <name type="scientific">Acrobeloides nanus</name>
    <dbReference type="NCBI Taxonomy" id="290746"/>
    <lineage>
        <taxon>Eukaryota</taxon>
        <taxon>Metazoa</taxon>
        <taxon>Ecdysozoa</taxon>
        <taxon>Nematoda</taxon>
        <taxon>Chromadorea</taxon>
        <taxon>Rhabditida</taxon>
        <taxon>Tylenchina</taxon>
        <taxon>Cephalobomorpha</taxon>
        <taxon>Cephaloboidea</taxon>
        <taxon>Cephalobidae</taxon>
        <taxon>Acrobeloides</taxon>
    </lineage>
</organism>
<feature type="compositionally biased region" description="Low complexity" evidence="5">
    <location>
        <begin position="127"/>
        <end position="141"/>
    </location>
</feature>
<sequence length="175" mass="18744">MLYFYIVCLNLCVIVYGSLQSAGARGQLLCDGKPASGVRVELYDEDRSDSDELLGQNISSSDGSFHVSGSTSEFSSIDPKLIIHPNCVGGSDPISIYIPDEFITEGSQADKIYDAGTLEMSQSVTDASASSESSSHSGSGRSHSRSKKRHGSGIGKVVKKVREKISQHRSKSRHG</sequence>
<dbReference type="Gene3D" id="2.60.40.3330">
    <property type="match status" value="1"/>
</dbReference>
<reference evidence="8" key="1">
    <citation type="submission" date="2022-11" db="UniProtKB">
        <authorList>
            <consortium name="WormBaseParasite"/>
        </authorList>
    </citation>
    <scope>IDENTIFICATION</scope>
</reference>
<feature type="chain" id="PRO_5036995666" evidence="6">
    <location>
        <begin position="18"/>
        <end position="175"/>
    </location>
</feature>
<dbReference type="InterPro" id="IPR038479">
    <property type="entry name" value="Transthyretin-like_sf"/>
</dbReference>
<keyword evidence="7" id="KW-1185">Reference proteome</keyword>
<dbReference type="AlphaFoldDB" id="A0A914DWQ1"/>
<evidence type="ECO:0000256" key="5">
    <source>
        <dbReference type="SAM" id="MobiDB-lite"/>
    </source>
</evidence>